<proteinExistence type="predicted"/>
<gene>
    <name evidence="2" type="ORF">FHS94_001510</name>
</gene>
<organism evidence="2 3">
    <name type="scientific">Sphingomonas aerophila</name>
    <dbReference type="NCBI Taxonomy" id="1344948"/>
    <lineage>
        <taxon>Bacteria</taxon>
        <taxon>Pseudomonadati</taxon>
        <taxon>Pseudomonadota</taxon>
        <taxon>Alphaproteobacteria</taxon>
        <taxon>Sphingomonadales</taxon>
        <taxon>Sphingomonadaceae</taxon>
        <taxon>Sphingomonas</taxon>
    </lineage>
</organism>
<dbReference type="EMBL" id="JACIJK010000004">
    <property type="protein sequence ID" value="MBB5714674.1"/>
    <property type="molecule type" value="Genomic_DNA"/>
</dbReference>
<feature type="signal peptide" evidence="1">
    <location>
        <begin position="1"/>
        <end position="19"/>
    </location>
</feature>
<name>A0A7W9BCX0_9SPHN</name>
<reference evidence="2 3" key="1">
    <citation type="submission" date="2020-08" db="EMBL/GenBank/DDBJ databases">
        <title>Genomic Encyclopedia of Type Strains, Phase IV (KMG-IV): sequencing the most valuable type-strain genomes for metagenomic binning, comparative biology and taxonomic classification.</title>
        <authorList>
            <person name="Goeker M."/>
        </authorList>
    </citation>
    <scope>NUCLEOTIDE SEQUENCE [LARGE SCALE GENOMIC DNA]</scope>
    <source>
        <strain evidence="2 3">DSM 100044</strain>
    </source>
</reference>
<sequence>MKAAAIVAATLMVATPAAAQRPCLSGSEAEDIALVALPEILSETGVVCAPRLPTTSLLRRQDGPFLAKYRAAADLAWPAARGAIVKLSNPAADLLLDSSYARPLLTTLLVPLLVGRIAPGDCGMLDRLVTQLAPLPARNTAGVVVTALQYVNKQRAKGKQVDVPELPLCREDQP</sequence>
<keyword evidence="1" id="KW-0732">Signal</keyword>
<evidence type="ECO:0000313" key="3">
    <source>
        <dbReference type="Proteomes" id="UP000546200"/>
    </source>
</evidence>
<dbReference type="Proteomes" id="UP000546200">
    <property type="component" value="Unassembled WGS sequence"/>
</dbReference>
<protein>
    <submittedName>
        <fullName evidence="2">Uncharacterized protein</fullName>
    </submittedName>
</protein>
<comment type="caution">
    <text evidence="2">The sequence shown here is derived from an EMBL/GenBank/DDBJ whole genome shotgun (WGS) entry which is preliminary data.</text>
</comment>
<evidence type="ECO:0000313" key="2">
    <source>
        <dbReference type="EMBL" id="MBB5714674.1"/>
    </source>
</evidence>
<accession>A0A7W9BCX0</accession>
<dbReference type="AlphaFoldDB" id="A0A7W9BCX0"/>
<dbReference type="RefSeq" id="WP_184056211.1">
    <property type="nucleotide sequence ID" value="NZ_JACIJK010000004.1"/>
</dbReference>
<keyword evidence="3" id="KW-1185">Reference proteome</keyword>
<evidence type="ECO:0000256" key="1">
    <source>
        <dbReference type="SAM" id="SignalP"/>
    </source>
</evidence>
<feature type="chain" id="PRO_5031344884" evidence="1">
    <location>
        <begin position="20"/>
        <end position="174"/>
    </location>
</feature>